<keyword evidence="1 4" id="KW-0489">Methyltransferase</keyword>
<dbReference type="Proteomes" id="UP000548304">
    <property type="component" value="Unassembled WGS sequence"/>
</dbReference>
<keyword evidence="2 4" id="KW-0808">Transferase</keyword>
<dbReference type="InterPro" id="IPR052190">
    <property type="entry name" value="Euk-Arch_PrmC-MTase"/>
</dbReference>
<comment type="caution">
    <text evidence="4">The sequence shown here is derived from an EMBL/GenBank/DDBJ whole genome shotgun (WGS) entry which is preliminary data.</text>
</comment>
<evidence type="ECO:0000313" key="5">
    <source>
        <dbReference type="Proteomes" id="UP000548304"/>
    </source>
</evidence>
<dbReference type="GO" id="GO:0102559">
    <property type="term" value="F:peptide chain release factor N(5)-glutamine methyltransferase activity"/>
    <property type="evidence" value="ECO:0007669"/>
    <property type="project" value="UniProtKB-EC"/>
</dbReference>
<dbReference type="EC" id="2.1.1.297" evidence="4"/>
<dbReference type="PANTHER" id="PTHR45875:SF1">
    <property type="entry name" value="METHYLTRANSFERASE N6AMT1"/>
    <property type="match status" value="1"/>
</dbReference>
<organism evidence="4 5">
    <name type="scientific">Actinopolyspora biskrensis</name>
    <dbReference type="NCBI Taxonomy" id="1470178"/>
    <lineage>
        <taxon>Bacteria</taxon>
        <taxon>Bacillati</taxon>
        <taxon>Actinomycetota</taxon>
        <taxon>Actinomycetes</taxon>
        <taxon>Actinopolysporales</taxon>
        <taxon>Actinopolysporaceae</taxon>
        <taxon>Actinopolyspora</taxon>
    </lineage>
</organism>
<dbReference type="SUPFAM" id="SSF53335">
    <property type="entry name" value="S-adenosyl-L-methionine-dependent methyltransferases"/>
    <property type="match status" value="1"/>
</dbReference>
<dbReference type="PANTHER" id="PTHR45875">
    <property type="entry name" value="METHYLTRANSFERASE N6AMT1"/>
    <property type="match status" value="1"/>
</dbReference>
<evidence type="ECO:0000256" key="3">
    <source>
        <dbReference type="ARBA" id="ARBA00022691"/>
    </source>
</evidence>
<dbReference type="GO" id="GO:0032259">
    <property type="term" value="P:methylation"/>
    <property type="evidence" value="ECO:0007669"/>
    <property type="project" value="UniProtKB-KW"/>
</dbReference>
<gene>
    <name evidence="4" type="ORF">FHR84_003337</name>
</gene>
<name>A0A852Z0H6_9ACTN</name>
<proteinExistence type="predicted"/>
<dbReference type="GO" id="GO:0035657">
    <property type="term" value="C:eRF1 methyltransferase complex"/>
    <property type="evidence" value="ECO:0007669"/>
    <property type="project" value="TreeGrafter"/>
</dbReference>
<dbReference type="Pfam" id="PF06325">
    <property type="entry name" value="PrmA"/>
    <property type="match status" value="1"/>
</dbReference>
<dbReference type="Gene3D" id="3.40.50.150">
    <property type="entry name" value="Vaccinia Virus protein VP39"/>
    <property type="match status" value="1"/>
</dbReference>
<dbReference type="CDD" id="cd02440">
    <property type="entry name" value="AdoMet_MTases"/>
    <property type="match status" value="1"/>
</dbReference>
<sequence>MFTMRGFEWDLLEEVFAPVYSPSTEVGLDFLEQRRVPFGGSLLEVGCGAGLLAVLAAKYGCRRVVASDVNPHAVRNAALNAARHGVADRVEAVHCDMFSGIDHDERFDTIFWSSNYVYGPCDYEYRSLHERAYVDAGYRAHRAFLEQAPLWLSEGGTALLHFSSRGDHGELENLARRTGRLLRTVTTVELLESEYGADPVRHLLLEVLPVSDRVGGEMATAR</sequence>
<protein>
    <submittedName>
        <fullName evidence="4">Release factor glutamine methyltransferase</fullName>
        <ecNumber evidence="4">2.1.1.297</ecNumber>
    </submittedName>
</protein>
<dbReference type="InterPro" id="IPR029063">
    <property type="entry name" value="SAM-dependent_MTases_sf"/>
</dbReference>
<reference evidence="4 5" key="1">
    <citation type="submission" date="2020-07" db="EMBL/GenBank/DDBJ databases">
        <title>Genomic Encyclopedia of Type Strains, Phase III (KMG-III): the genomes of soil and plant-associated and newly described type strains.</title>
        <authorList>
            <person name="Whitman W."/>
        </authorList>
    </citation>
    <scope>NUCLEOTIDE SEQUENCE [LARGE SCALE GENOMIC DNA]</scope>
    <source>
        <strain evidence="4 5">CECT 8576</strain>
    </source>
</reference>
<keyword evidence="3" id="KW-0949">S-adenosyl-L-methionine</keyword>
<dbReference type="EMBL" id="JACBYW010000006">
    <property type="protein sequence ID" value="NYH79988.1"/>
    <property type="molecule type" value="Genomic_DNA"/>
</dbReference>
<evidence type="ECO:0000313" key="4">
    <source>
        <dbReference type="EMBL" id="NYH79988.1"/>
    </source>
</evidence>
<evidence type="ECO:0000256" key="1">
    <source>
        <dbReference type="ARBA" id="ARBA00022603"/>
    </source>
</evidence>
<evidence type="ECO:0000256" key="2">
    <source>
        <dbReference type="ARBA" id="ARBA00022679"/>
    </source>
</evidence>
<keyword evidence="5" id="KW-1185">Reference proteome</keyword>
<accession>A0A852Z0H6</accession>
<dbReference type="AlphaFoldDB" id="A0A852Z0H6"/>